<protein>
    <recommendedName>
        <fullName evidence="1">HNH nuclease domain-containing protein</fullName>
    </recommendedName>
</protein>
<dbReference type="CDD" id="cd00085">
    <property type="entry name" value="HNHc"/>
    <property type="match status" value="1"/>
</dbReference>
<dbReference type="Proteomes" id="UP000094960">
    <property type="component" value="Chromosome"/>
</dbReference>
<sequence>MRGSTVSISDKTRKILWIRSGGWCAICKEQVITPGTASDDPSVFGEEAHIVARSKGGPRAGGLAEELIDGYANLILLCSKDHKRVDDQPEYFTVERLRQIKADHETWVRSLADADSGRMRLVPDPGFPQPRALKLITRGNPLWNMIKESVTFEFAMPDNLHDDDEDLIIEFMDLLRDFLDIAPELVSVRENRDAEKTIQQYISRLAERGFLVGAYVRHMLLKGGSAQDATPWPMLRVEAQLSIEAVVATEDGTPYPNQAR</sequence>
<evidence type="ECO:0000259" key="1">
    <source>
        <dbReference type="Pfam" id="PF13391"/>
    </source>
</evidence>
<organism evidence="2 3">
    <name type="scientific">Streptomyces fodineus</name>
    <dbReference type="NCBI Taxonomy" id="1904616"/>
    <lineage>
        <taxon>Bacteria</taxon>
        <taxon>Bacillati</taxon>
        <taxon>Actinomycetota</taxon>
        <taxon>Actinomycetes</taxon>
        <taxon>Kitasatosporales</taxon>
        <taxon>Streptomycetaceae</taxon>
        <taxon>Streptomyces</taxon>
    </lineage>
</organism>
<dbReference type="Pfam" id="PF13391">
    <property type="entry name" value="HNH_2"/>
    <property type="match status" value="1"/>
</dbReference>
<reference evidence="3" key="1">
    <citation type="submission" date="2016-09" db="EMBL/GenBank/DDBJ databases">
        <title>Streptomyces puniciscabiei strain:TW1S1 Genome sequencing and assembly.</title>
        <authorList>
            <person name="Kim M.-K."/>
            <person name="Kim S.B."/>
        </authorList>
    </citation>
    <scope>NUCLEOTIDE SEQUENCE [LARGE SCALE GENOMIC DNA]</scope>
    <source>
        <strain evidence="3">TW1S1</strain>
    </source>
</reference>
<dbReference type="EMBL" id="CP017248">
    <property type="protein sequence ID" value="AOR33096.1"/>
    <property type="molecule type" value="Genomic_DNA"/>
</dbReference>
<accession>A0A1D7YC63</accession>
<gene>
    <name evidence="2" type="ORF">BFF78_20310</name>
</gene>
<feature type="domain" description="HNH nuclease" evidence="1">
    <location>
        <begin position="24"/>
        <end position="86"/>
    </location>
</feature>
<dbReference type="AlphaFoldDB" id="A0A1D7YC63"/>
<evidence type="ECO:0000313" key="2">
    <source>
        <dbReference type="EMBL" id="AOR33096.1"/>
    </source>
</evidence>
<name>A0A1D7YC63_9ACTN</name>
<keyword evidence="3" id="KW-1185">Reference proteome</keyword>
<dbReference type="KEGG" id="spun:BFF78_20310"/>
<dbReference type="InterPro" id="IPR003615">
    <property type="entry name" value="HNH_nuc"/>
</dbReference>
<proteinExistence type="predicted"/>
<evidence type="ECO:0000313" key="3">
    <source>
        <dbReference type="Proteomes" id="UP000094960"/>
    </source>
</evidence>